<reference evidence="2 3" key="1">
    <citation type="submission" date="2023-03" db="EMBL/GenBank/DDBJ databases">
        <title>High recombination rates correlate with genetic variation in Cardiocondyla obscurior ants.</title>
        <authorList>
            <person name="Errbii M."/>
        </authorList>
    </citation>
    <scope>NUCLEOTIDE SEQUENCE [LARGE SCALE GENOMIC DNA]</scope>
    <source>
        <strain evidence="2">Alpha-2009</strain>
        <tissue evidence="2">Whole body</tissue>
    </source>
</reference>
<keyword evidence="3" id="KW-1185">Reference proteome</keyword>
<evidence type="ECO:0000313" key="3">
    <source>
        <dbReference type="Proteomes" id="UP001430953"/>
    </source>
</evidence>
<evidence type="ECO:0000313" key="2">
    <source>
        <dbReference type="EMBL" id="KAL0104402.1"/>
    </source>
</evidence>
<gene>
    <name evidence="2" type="ORF">PUN28_017253</name>
</gene>
<feature type="compositionally biased region" description="Basic residues" evidence="1">
    <location>
        <begin position="93"/>
        <end position="104"/>
    </location>
</feature>
<organism evidence="2 3">
    <name type="scientific">Cardiocondyla obscurior</name>
    <dbReference type="NCBI Taxonomy" id="286306"/>
    <lineage>
        <taxon>Eukaryota</taxon>
        <taxon>Metazoa</taxon>
        <taxon>Ecdysozoa</taxon>
        <taxon>Arthropoda</taxon>
        <taxon>Hexapoda</taxon>
        <taxon>Insecta</taxon>
        <taxon>Pterygota</taxon>
        <taxon>Neoptera</taxon>
        <taxon>Endopterygota</taxon>
        <taxon>Hymenoptera</taxon>
        <taxon>Apocrita</taxon>
        <taxon>Aculeata</taxon>
        <taxon>Formicoidea</taxon>
        <taxon>Formicidae</taxon>
        <taxon>Myrmicinae</taxon>
        <taxon>Cardiocondyla</taxon>
    </lineage>
</organism>
<dbReference type="AlphaFoldDB" id="A0AAW2EMM3"/>
<accession>A0AAW2EMM3</accession>
<evidence type="ECO:0000256" key="1">
    <source>
        <dbReference type="SAM" id="MobiDB-lite"/>
    </source>
</evidence>
<feature type="compositionally biased region" description="Low complexity" evidence="1">
    <location>
        <begin position="80"/>
        <end position="90"/>
    </location>
</feature>
<dbReference type="EMBL" id="JADYXP020000020">
    <property type="protein sequence ID" value="KAL0104402.1"/>
    <property type="molecule type" value="Genomic_DNA"/>
</dbReference>
<name>A0AAW2EMM3_9HYME</name>
<dbReference type="Proteomes" id="UP001430953">
    <property type="component" value="Unassembled WGS sequence"/>
</dbReference>
<feature type="compositionally biased region" description="Basic residues" evidence="1">
    <location>
        <begin position="1"/>
        <end position="11"/>
    </location>
</feature>
<comment type="caution">
    <text evidence="2">The sequence shown here is derived from an EMBL/GenBank/DDBJ whole genome shotgun (WGS) entry which is preliminary data.</text>
</comment>
<sequence>MSARSSRRRATRSTELRMLGATTGLELRAPGRTQSTPIVPTFLLEDGTTTKLPADSRRSNYLPPLPPPSPPLPPPPPTSPTSTGTLPTSLFVYHHHRRQRLQRR</sequence>
<feature type="region of interest" description="Disordered" evidence="1">
    <location>
        <begin position="1"/>
        <end position="104"/>
    </location>
</feature>
<feature type="compositionally biased region" description="Pro residues" evidence="1">
    <location>
        <begin position="63"/>
        <end position="79"/>
    </location>
</feature>
<proteinExistence type="predicted"/>
<protein>
    <submittedName>
        <fullName evidence="2">Uncharacterized protein</fullName>
    </submittedName>
</protein>